<dbReference type="Proteomes" id="UP000729290">
    <property type="component" value="Unassembled WGS sequence"/>
</dbReference>
<keyword evidence="3 6" id="KW-0418">Kinase</keyword>
<dbReference type="Pfam" id="PF00370">
    <property type="entry name" value="FGGY_N"/>
    <property type="match status" value="1"/>
</dbReference>
<dbReference type="Gene3D" id="3.30.420.40">
    <property type="match status" value="2"/>
</dbReference>
<dbReference type="InterPro" id="IPR000577">
    <property type="entry name" value="Carb_kinase_FGGY"/>
</dbReference>
<evidence type="ECO:0000313" key="6">
    <source>
        <dbReference type="EMBL" id="MBM6876997.1"/>
    </source>
</evidence>
<evidence type="ECO:0000313" key="7">
    <source>
        <dbReference type="Proteomes" id="UP000729290"/>
    </source>
</evidence>
<name>A0ABS2G764_9FIRM</name>
<dbReference type="PIRSF" id="PIRSF000538">
    <property type="entry name" value="GlpK"/>
    <property type="match status" value="1"/>
</dbReference>
<comment type="similarity">
    <text evidence="1">Belongs to the FGGY kinase family.</text>
</comment>
<dbReference type="Pfam" id="PF02782">
    <property type="entry name" value="FGGY_C"/>
    <property type="match status" value="1"/>
</dbReference>
<gene>
    <name evidence="6" type="ORF">H9X83_02330</name>
</gene>
<dbReference type="CDD" id="cd00366">
    <property type="entry name" value="ASKHA_NBD_FGGY"/>
    <property type="match status" value="1"/>
</dbReference>
<protein>
    <submittedName>
        <fullName evidence="6">FGGY-family carbohydrate kinase</fullName>
    </submittedName>
</protein>
<dbReference type="SUPFAM" id="SSF53067">
    <property type="entry name" value="Actin-like ATPase domain"/>
    <property type="match status" value="2"/>
</dbReference>
<organism evidence="6 7">
    <name type="scientific">Anaerotignum lactatifermentans</name>
    <dbReference type="NCBI Taxonomy" id="160404"/>
    <lineage>
        <taxon>Bacteria</taxon>
        <taxon>Bacillati</taxon>
        <taxon>Bacillota</taxon>
        <taxon>Clostridia</taxon>
        <taxon>Lachnospirales</taxon>
        <taxon>Anaerotignaceae</taxon>
        <taxon>Anaerotignum</taxon>
    </lineage>
</organism>
<dbReference type="RefSeq" id="WP_205133189.1">
    <property type="nucleotide sequence ID" value="NZ_JACSNT010000004.1"/>
</dbReference>
<dbReference type="GO" id="GO:0016301">
    <property type="term" value="F:kinase activity"/>
    <property type="evidence" value="ECO:0007669"/>
    <property type="project" value="UniProtKB-KW"/>
</dbReference>
<evidence type="ECO:0000259" key="5">
    <source>
        <dbReference type="Pfam" id="PF02782"/>
    </source>
</evidence>
<evidence type="ECO:0000256" key="2">
    <source>
        <dbReference type="ARBA" id="ARBA00022679"/>
    </source>
</evidence>
<dbReference type="InterPro" id="IPR018485">
    <property type="entry name" value="FGGY_C"/>
</dbReference>
<dbReference type="PANTHER" id="PTHR43095">
    <property type="entry name" value="SUGAR KINASE"/>
    <property type="match status" value="1"/>
</dbReference>
<dbReference type="InterPro" id="IPR043129">
    <property type="entry name" value="ATPase_NBD"/>
</dbReference>
<dbReference type="EMBL" id="JACSNV010000002">
    <property type="protein sequence ID" value="MBM6876997.1"/>
    <property type="molecule type" value="Genomic_DNA"/>
</dbReference>
<keyword evidence="7" id="KW-1185">Reference proteome</keyword>
<sequence>MEKYYLGFDAGTQSVKAAVYDSQIRCIAEHSTPTLLRYPHPGWVEMDADQYVAAAVESIRACTEKMKEKGLPVENIRSIFGDGVILGIVGVDEDGNAITPYINYLDSRTKEDAEALAALGLEIWAKETGNPLPNCMFPALFARWFLRNSQEFQKKGKKFLHNAPYILSHLAGCRAEDAFIDWGTLSGWGLGYRVEKKEWSQEQLEILEISRDYLPRIVKPWDIIGHLTEEYAQKTGLPAGIPICAGAGDTMQSMIGCGVTAVNKAADVAGTCAMFCIAVDGIKPELSRPGTDLIFNSGTLENTYFYWGFIRTGGLALRWFRDNICGKEGEGAYFDVLTERAKAVPPGSNGVLFLPYLTGGFGEISAASGCFLNMTMDTDQAVLWRAVLEAIAYDYIGVTDVYRAAGVELRNITVTEGGSRSELWNQIKADMLDCRVTTLKTAQGAVMTNAATAAYAVGDIPDLKAAFENNLTESAVYVPDPARRDFYRGIYEKKTKLVREQMKDAFDALEEIRTMGEEMK</sequence>
<evidence type="ECO:0000259" key="4">
    <source>
        <dbReference type="Pfam" id="PF00370"/>
    </source>
</evidence>
<comment type="caution">
    <text evidence="6">The sequence shown here is derived from an EMBL/GenBank/DDBJ whole genome shotgun (WGS) entry which is preliminary data.</text>
</comment>
<keyword evidence="2" id="KW-0808">Transferase</keyword>
<proteinExistence type="inferred from homology"/>
<dbReference type="InterPro" id="IPR050406">
    <property type="entry name" value="FGGY_Carb_Kinase"/>
</dbReference>
<evidence type="ECO:0000256" key="3">
    <source>
        <dbReference type="ARBA" id="ARBA00022777"/>
    </source>
</evidence>
<feature type="domain" description="Carbohydrate kinase FGGY C-terminal" evidence="5">
    <location>
        <begin position="268"/>
        <end position="456"/>
    </location>
</feature>
<dbReference type="InterPro" id="IPR018484">
    <property type="entry name" value="FGGY_N"/>
</dbReference>
<feature type="domain" description="Carbohydrate kinase FGGY N-terminal" evidence="4">
    <location>
        <begin position="4"/>
        <end position="256"/>
    </location>
</feature>
<accession>A0ABS2G764</accession>
<evidence type="ECO:0000256" key="1">
    <source>
        <dbReference type="ARBA" id="ARBA00009156"/>
    </source>
</evidence>
<reference evidence="6 7" key="1">
    <citation type="journal article" date="2021" name="Sci. Rep.">
        <title>The distribution of antibiotic resistance genes in chicken gut microbiota commensals.</title>
        <authorList>
            <person name="Juricova H."/>
            <person name="Matiasovicova J."/>
            <person name="Kubasova T."/>
            <person name="Cejkova D."/>
            <person name="Rychlik I."/>
        </authorList>
    </citation>
    <scope>NUCLEOTIDE SEQUENCE [LARGE SCALE GENOMIC DNA]</scope>
    <source>
        <strain evidence="6 7">An431b</strain>
    </source>
</reference>
<dbReference type="PANTHER" id="PTHR43095:SF2">
    <property type="entry name" value="GLUCONOKINASE"/>
    <property type="match status" value="1"/>
</dbReference>